<dbReference type="RefSeq" id="WP_043354833.1">
    <property type="nucleotide sequence ID" value="NZ_CP010537.1"/>
</dbReference>
<dbReference type="InterPro" id="IPR036866">
    <property type="entry name" value="RibonucZ/Hydroxyglut_hydro"/>
</dbReference>
<gene>
    <name evidence="3" type="ORF">RR42_s1547</name>
</gene>
<dbReference type="STRING" id="68895.RR42_s1547"/>
<keyword evidence="1" id="KW-0732">Signal</keyword>
<proteinExistence type="predicted"/>
<dbReference type="KEGG" id="cbw:RR42_s1547"/>
<reference evidence="3 4" key="1">
    <citation type="journal article" date="2015" name="Genome Announc.">
        <title>Complete Genome Sequence of Cupriavidus basilensis 4G11, Isolated from the Oak Ridge Field Research Center Site.</title>
        <authorList>
            <person name="Ray J."/>
            <person name="Waters R.J."/>
            <person name="Skerker J.M."/>
            <person name="Kuehl J.V."/>
            <person name="Price M.N."/>
            <person name="Huang J."/>
            <person name="Chakraborty R."/>
            <person name="Arkin A.P."/>
            <person name="Deutschbauer A."/>
        </authorList>
    </citation>
    <scope>NUCLEOTIDE SEQUENCE [LARGE SCALE GENOMIC DNA]</scope>
    <source>
        <strain evidence="3">4G11</strain>
    </source>
</reference>
<evidence type="ECO:0000259" key="2">
    <source>
        <dbReference type="SMART" id="SM00849"/>
    </source>
</evidence>
<dbReference type="InterPro" id="IPR050855">
    <property type="entry name" value="NDM-1-like"/>
</dbReference>
<feature type="chain" id="PRO_5002174238" evidence="1">
    <location>
        <begin position="31"/>
        <end position="301"/>
    </location>
</feature>
<dbReference type="PANTHER" id="PTHR42951">
    <property type="entry name" value="METALLO-BETA-LACTAMASE DOMAIN-CONTAINING"/>
    <property type="match status" value="1"/>
</dbReference>
<dbReference type="Gene3D" id="3.60.15.10">
    <property type="entry name" value="Ribonuclease Z/Hydroxyacylglutathione hydrolase-like"/>
    <property type="match status" value="1"/>
</dbReference>
<dbReference type="OrthoDB" id="5293495at2"/>
<feature type="signal peptide" evidence="1">
    <location>
        <begin position="1"/>
        <end position="30"/>
    </location>
</feature>
<dbReference type="AlphaFoldDB" id="A0A0C4YKR3"/>
<accession>A0A0C4YKR3</accession>
<sequence length="301" mass="32226">MPSSLTLNRFLRGLAAALCLGIVASTPAMAAAALKLEVYNPGTRSIFPVSSELVTGAHDAVLIDAQFQRNDAEALVARIRASGKNLTTIYISHSDPDFYFGLDVLKAAFPAARIVATPQTVAAIQASMAGKQAYWTPILKDNAPKALVLPEPLAGNAIELEGSKLEVLGLDGPAPERTVVWIPSLKTVAGGVVVFGKSHVWVADTQTPASRQHWIAMLDRIAAKKPARVVPGHYLDDAPQTLASVRFTRDYLRTFEQEAARAPDAKALSAAMQKHYPQLGGLDSLDLSAKVIKGEMQWPAK</sequence>
<organism evidence="3 4">
    <name type="scientific">Cupriavidus basilensis</name>
    <dbReference type="NCBI Taxonomy" id="68895"/>
    <lineage>
        <taxon>Bacteria</taxon>
        <taxon>Pseudomonadati</taxon>
        <taxon>Pseudomonadota</taxon>
        <taxon>Betaproteobacteria</taxon>
        <taxon>Burkholderiales</taxon>
        <taxon>Burkholderiaceae</taxon>
        <taxon>Cupriavidus</taxon>
    </lineage>
</organism>
<dbReference type="SUPFAM" id="SSF56281">
    <property type="entry name" value="Metallo-hydrolase/oxidoreductase"/>
    <property type="match status" value="1"/>
</dbReference>
<dbReference type="SMART" id="SM00849">
    <property type="entry name" value="Lactamase_B"/>
    <property type="match status" value="1"/>
</dbReference>
<name>A0A0C4YKR3_9BURK</name>
<evidence type="ECO:0000313" key="4">
    <source>
        <dbReference type="Proteomes" id="UP000031843"/>
    </source>
</evidence>
<dbReference type="InterPro" id="IPR001279">
    <property type="entry name" value="Metallo-B-lactamas"/>
</dbReference>
<protein>
    <submittedName>
        <fullName evidence="3">Metallo-beta-lactamase superfamily protein</fullName>
    </submittedName>
</protein>
<dbReference type="Pfam" id="PF00753">
    <property type="entry name" value="Lactamase_B"/>
    <property type="match status" value="1"/>
</dbReference>
<dbReference type="Proteomes" id="UP000031843">
    <property type="component" value="Chromosome secondary"/>
</dbReference>
<evidence type="ECO:0000256" key="1">
    <source>
        <dbReference type="SAM" id="SignalP"/>
    </source>
</evidence>
<keyword evidence="4" id="KW-1185">Reference proteome</keyword>
<dbReference type="PANTHER" id="PTHR42951:SF14">
    <property type="entry name" value="METALLO-BETA-LACTAMASE SUPERFAMILY PROTEIN"/>
    <property type="match status" value="1"/>
</dbReference>
<evidence type="ECO:0000313" key="3">
    <source>
        <dbReference type="EMBL" id="AJG23135.1"/>
    </source>
</evidence>
<dbReference type="CDD" id="cd07739">
    <property type="entry name" value="metallo-hydrolase-like_MBL-fold"/>
    <property type="match status" value="1"/>
</dbReference>
<feature type="domain" description="Metallo-beta-lactamase" evidence="2">
    <location>
        <begin position="48"/>
        <end position="233"/>
    </location>
</feature>
<dbReference type="EMBL" id="CP010537">
    <property type="protein sequence ID" value="AJG23135.1"/>
    <property type="molecule type" value="Genomic_DNA"/>
</dbReference>